<dbReference type="RefSeq" id="WP_034413720.1">
    <property type="nucleotide sequence ID" value="NZ_JGVK01000010.1"/>
</dbReference>
<evidence type="ECO:0000313" key="9">
    <source>
        <dbReference type="EMBL" id="KEY91405.1"/>
    </source>
</evidence>
<dbReference type="EMBL" id="JGVK01000010">
    <property type="protein sequence ID" value="KEY91405.1"/>
    <property type="molecule type" value="Genomic_DNA"/>
</dbReference>
<dbReference type="GO" id="GO:0003676">
    <property type="term" value="F:nucleic acid binding"/>
    <property type="evidence" value="ECO:0007669"/>
    <property type="project" value="InterPro"/>
</dbReference>
<comment type="caution">
    <text evidence="9">The sequence shown here is derived from an EMBL/GenBank/DDBJ whole genome shotgun (WGS) entry which is preliminary data.</text>
</comment>
<comment type="function">
    <text evidence="1 8">Specifically methylates the guanine in position 966 of 16S rRNA in the assembled 30S particle.</text>
</comment>
<dbReference type="OrthoDB" id="9803017at2"/>
<evidence type="ECO:0000313" key="10">
    <source>
        <dbReference type="Proteomes" id="UP000053784"/>
    </source>
</evidence>
<dbReference type="GO" id="GO:0052913">
    <property type="term" value="F:16S rRNA (guanine(966)-N(2))-methyltransferase activity"/>
    <property type="evidence" value="ECO:0007669"/>
    <property type="project" value="UniProtKB-EC"/>
</dbReference>
<dbReference type="eggNOG" id="COG0742">
    <property type="taxonomic scope" value="Bacteria"/>
</dbReference>
<protein>
    <recommendedName>
        <fullName evidence="4 8">Ribosomal RNA small subunit methyltransferase D</fullName>
        <ecNumber evidence="3 8">2.1.1.171</ecNumber>
    </recommendedName>
</protein>
<reference evidence="9 10" key="1">
    <citation type="submission" date="2014-03" db="EMBL/GenBank/DDBJ databases">
        <title>Selection and divergence in the genomes of co-occurring obligate luminous symbionts with specific hosts.</title>
        <authorList>
            <person name="Hendry T.A."/>
            <person name="de Wet J.R."/>
            <person name="Dunlap P.V."/>
        </authorList>
    </citation>
    <scope>NUCLEOTIDE SEQUENCE [LARGE SCALE GENOMIC DNA]</scope>
    <source>
        <strain evidence="9 10">Ppalp.1</strain>
    </source>
</reference>
<comment type="similarity">
    <text evidence="2 8">Belongs to the methyltransferase superfamily. RsmD family.</text>
</comment>
<dbReference type="PANTHER" id="PTHR43542">
    <property type="entry name" value="METHYLTRANSFERASE"/>
    <property type="match status" value="1"/>
</dbReference>
<dbReference type="Gene3D" id="3.40.50.150">
    <property type="entry name" value="Vaccinia Virus protein VP39"/>
    <property type="match status" value="1"/>
</dbReference>
<dbReference type="CDD" id="cd02440">
    <property type="entry name" value="AdoMet_MTases"/>
    <property type="match status" value="1"/>
</dbReference>
<evidence type="ECO:0000256" key="8">
    <source>
        <dbReference type="PIRNR" id="PIRNR004553"/>
    </source>
</evidence>
<keyword evidence="10" id="KW-1185">Reference proteome</keyword>
<dbReference type="NCBIfam" id="TIGR00095">
    <property type="entry name" value="16S rRNA (guanine(966)-N(2))-methyltransferase RsmD"/>
    <property type="match status" value="1"/>
</dbReference>
<sequence>MEKHYHRKISQKKSASFVRIIGGLWKGRKLIVHNVEGLRPTMDKVKETLFNWLAQEIPQAKCLDLFAGSGRLGFEAASRKAEIVVLIESDLIIYKQIQANILLFKASNVSVVHTDVLSYLKKRGSPYHVVFIDPPFHKNLAIEVAQLLERNGWLAENAAIYVETESGLVVEGLPSNWDLYRKKNTRGVSYYLFKRIAKLDGTG</sequence>
<evidence type="ECO:0000256" key="5">
    <source>
        <dbReference type="ARBA" id="ARBA00022603"/>
    </source>
</evidence>
<comment type="catalytic activity">
    <reaction evidence="7 8">
        <text>guanosine(966) in 16S rRNA + S-adenosyl-L-methionine = N(2)-methylguanosine(966) in 16S rRNA + S-adenosyl-L-homocysteine + H(+)</text>
        <dbReference type="Rhea" id="RHEA:23548"/>
        <dbReference type="Rhea" id="RHEA-COMP:10211"/>
        <dbReference type="Rhea" id="RHEA-COMP:10212"/>
        <dbReference type="ChEBI" id="CHEBI:15378"/>
        <dbReference type="ChEBI" id="CHEBI:57856"/>
        <dbReference type="ChEBI" id="CHEBI:59789"/>
        <dbReference type="ChEBI" id="CHEBI:74269"/>
        <dbReference type="ChEBI" id="CHEBI:74481"/>
        <dbReference type="EC" id="2.1.1.171"/>
    </reaction>
</comment>
<dbReference type="Pfam" id="PF03602">
    <property type="entry name" value="Cons_hypoth95"/>
    <property type="match status" value="1"/>
</dbReference>
<evidence type="ECO:0000256" key="3">
    <source>
        <dbReference type="ARBA" id="ARBA00012141"/>
    </source>
</evidence>
<keyword evidence="8" id="KW-0949">S-adenosyl-L-methionine</keyword>
<dbReference type="PANTHER" id="PTHR43542:SF1">
    <property type="entry name" value="METHYLTRANSFERASE"/>
    <property type="match status" value="1"/>
</dbReference>
<dbReference type="InterPro" id="IPR004398">
    <property type="entry name" value="RNA_MeTrfase_RsmD"/>
</dbReference>
<evidence type="ECO:0000256" key="7">
    <source>
        <dbReference type="ARBA" id="ARBA00048326"/>
    </source>
</evidence>
<keyword evidence="8" id="KW-0698">rRNA processing</keyword>
<name>A0A084CNM6_9GAMM</name>
<gene>
    <name evidence="9" type="primary">rsmD</name>
    <name evidence="9" type="ORF">CF67_18005</name>
</gene>
<accession>A0A084CNM6</accession>
<evidence type="ECO:0000256" key="4">
    <source>
        <dbReference type="ARBA" id="ARBA00013682"/>
    </source>
</evidence>
<dbReference type="AlphaFoldDB" id="A0A084CNM6"/>
<evidence type="ECO:0000256" key="6">
    <source>
        <dbReference type="ARBA" id="ARBA00022679"/>
    </source>
</evidence>
<organism evidence="9 10">
    <name type="scientific">Candidatus Photodesmus blepharonis</name>
    <dbReference type="NCBI Taxonomy" id="1179155"/>
    <lineage>
        <taxon>Bacteria</taxon>
        <taxon>Pseudomonadati</taxon>
        <taxon>Pseudomonadota</taxon>
        <taxon>Gammaproteobacteria</taxon>
        <taxon>Vibrionales</taxon>
        <taxon>Vibrionaceae</taxon>
        <taxon>Candidatus Photodesmus</taxon>
    </lineage>
</organism>
<dbReference type="SUPFAM" id="SSF53335">
    <property type="entry name" value="S-adenosyl-L-methionine-dependent methyltransferases"/>
    <property type="match status" value="1"/>
</dbReference>
<dbReference type="InterPro" id="IPR029063">
    <property type="entry name" value="SAM-dependent_MTases_sf"/>
</dbReference>
<dbReference type="InterPro" id="IPR002052">
    <property type="entry name" value="DNA_methylase_N6_adenine_CS"/>
</dbReference>
<keyword evidence="6 8" id="KW-0808">Transferase</keyword>
<dbReference type="PIRSF" id="PIRSF004553">
    <property type="entry name" value="CHP00095"/>
    <property type="match status" value="1"/>
</dbReference>
<evidence type="ECO:0000256" key="2">
    <source>
        <dbReference type="ARBA" id="ARBA00005269"/>
    </source>
</evidence>
<dbReference type="EC" id="2.1.1.171" evidence="3 8"/>
<dbReference type="PROSITE" id="PS00092">
    <property type="entry name" value="N6_MTASE"/>
    <property type="match status" value="1"/>
</dbReference>
<keyword evidence="5 8" id="KW-0489">Methyltransferase</keyword>
<proteinExistence type="inferred from homology"/>
<dbReference type="Proteomes" id="UP000053784">
    <property type="component" value="Unassembled WGS sequence"/>
</dbReference>
<evidence type="ECO:0000256" key="1">
    <source>
        <dbReference type="ARBA" id="ARBA00002649"/>
    </source>
</evidence>
<dbReference type="STRING" id="1179155.CF67_18005"/>